<keyword evidence="3" id="KW-1185">Reference proteome</keyword>
<proteinExistence type="predicted"/>
<keyword evidence="1" id="KW-0812">Transmembrane</keyword>
<keyword evidence="1" id="KW-1133">Transmembrane helix</keyword>
<feature type="transmembrane region" description="Helical" evidence="1">
    <location>
        <begin position="12"/>
        <end position="30"/>
    </location>
</feature>
<accession>A0A2Z5FVW8</accession>
<keyword evidence="1" id="KW-0472">Membrane</keyword>
<dbReference type="AlphaFoldDB" id="A0A2Z5FVW8"/>
<gene>
    <name evidence="2" type="ORF">ACPOL_1695</name>
</gene>
<feature type="transmembrane region" description="Helical" evidence="1">
    <location>
        <begin position="36"/>
        <end position="58"/>
    </location>
</feature>
<feature type="transmembrane region" description="Helical" evidence="1">
    <location>
        <begin position="308"/>
        <end position="326"/>
    </location>
</feature>
<feature type="transmembrane region" description="Helical" evidence="1">
    <location>
        <begin position="285"/>
        <end position="302"/>
    </location>
</feature>
<feature type="transmembrane region" description="Helical" evidence="1">
    <location>
        <begin position="338"/>
        <end position="357"/>
    </location>
</feature>
<dbReference type="RefSeq" id="WP_114206549.1">
    <property type="nucleotide sequence ID" value="NZ_CP030840.1"/>
</dbReference>
<name>A0A2Z5FVW8_9BACT</name>
<protein>
    <submittedName>
        <fullName evidence="2">Uncharacterized protein</fullName>
    </submittedName>
</protein>
<dbReference type="Proteomes" id="UP000253606">
    <property type="component" value="Chromosome"/>
</dbReference>
<evidence type="ECO:0000313" key="2">
    <source>
        <dbReference type="EMBL" id="AXC11039.1"/>
    </source>
</evidence>
<feature type="transmembrane region" description="Helical" evidence="1">
    <location>
        <begin position="138"/>
        <end position="155"/>
    </location>
</feature>
<dbReference type="OrthoDB" id="108826at2"/>
<feature type="transmembrane region" description="Helical" evidence="1">
    <location>
        <begin position="70"/>
        <end position="90"/>
    </location>
</feature>
<sequence>MCKNLTHISEKTFTISSGAVLSLSALFFIWKSIHWPIIGDASLMHYAVFLMNHGAAPYRDIYELNMPGSYLVEWVVMHTFGGGALGWRLFDLFLSLSATAAMMVIARPQGWGAGFWAGVLLLLIHGRDGIPQVGQRDLSLTVCLLVGYAFLFQSLRKNKPAFAVCFGLIAGLAAAIKPTMLLLAPSALVLVYWQLRKAGKPARGFVLAGLSGLLMIFAGFAAYLWREHALYAFMTTTREMVEYHAALGRRSATYLLLHSISPILPLALGWLVLTLSMRKRPGWEGAHLLVAMGVGMLSFSLQGKGFPYQRYPFLAFLLLIMAMSFAEATKDRRSGVRVLGFAGLAFGAFVLAPISSVKATEADWRNLGNISLLQRDLSSLDEDRLSGGVQCVDSISGCVNVLYRMKLIETSYVFYDEFLFGPASVPAVVRNREKFWADLDREPPAVIVVTAPLFPSGPDNYGKLAQWPQFAAYLQAHYSLAVQRTPMTPVKWWSRAEMPDGYRIYLRER</sequence>
<reference evidence="2 3" key="1">
    <citation type="journal article" date="2018" name="Front. Microbiol.">
        <title>Hydrolytic Capabilities as a Key to Environmental Success: Chitinolytic and Cellulolytic Acidobacteria From Acidic Sub-arctic Soils and Boreal Peatlands.</title>
        <authorList>
            <person name="Belova S.E."/>
            <person name="Ravin N.V."/>
            <person name="Pankratov T.A."/>
            <person name="Rakitin A.L."/>
            <person name="Ivanova A.A."/>
            <person name="Beletsky A.V."/>
            <person name="Mardanov A.V."/>
            <person name="Sinninghe Damste J.S."/>
            <person name="Dedysh S.N."/>
        </authorList>
    </citation>
    <scope>NUCLEOTIDE SEQUENCE [LARGE SCALE GENOMIC DNA]</scope>
    <source>
        <strain evidence="2 3">SBC82</strain>
    </source>
</reference>
<organism evidence="2 3">
    <name type="scientific">Acidisarcina polymorpha</name>
    <dbReference type="NCBI Taxonomy" id="2211140"/>
    <lineage>
        <taxon>Bacteria</taxon>
        <taxon>Pseudomonadati</taxon>
        <taxon>Acidobacteriota</taxon>
        <taxon>Terriglobia</taxon>
        <taxon>Terriglobales</taxon>
        <taxon>Acidobacteriaceae</taxon>
        <taxon>Acidisarcina</taxon>
    </lineage>
</organism>
<feature type="transmembrane region" description="Helical" evidence="1">
    <location>
        <begin position="110"/>
        <end position="126"/>
    </location>
</feature>
<dbReference type="EMBL" id="CP030840">
    <property type="protein sequence ID" value="AXC11039.1"/>
    <property type="molecule type" value="Genomic_DNA"/>
</dbReference>
<evidence type="ECO:0000256" key="1">
    <source>
        <dbReference type="SAM" id="Phobius"/>
    </source>
</evidence>
<evidence type="ECO:0000313" key="3">
    <source>
        <dbReference type="Proteomes" id="UP000253606"/>
    </source>
</evidence>
<feature type="transmembrane region" description="Helical" evidence="1">
    <location>
        <begin position="161"/>
        <end position="193"/>
    </location>
</feature>
<feature type="transmembrane region" description="Helical" evidence="1">
    <location>
        <begin position="252"/>
        <end position="273"/>
    </location>
</feature>
<dbReference type="KEGG" id="abas:ACPOL_1695"/>
<feature type="transmembrane region" description="Helical" evidence="1">
    <location>
        <begin position="205"/>
        <end position="225"/>
    </location>
</feature>